<gene>
    <name evidence="1" type="ORF">BU25DRAFT_180606</name>
</gene>
<proteinExistence type="predicted"/>
<dbReference type="Proteomes" id="UP000799754">
    <property type="component" value="Unassembled WGS sequence"/>
</dbReference>
<protein>
    <submittedName>
        <fullName evidence="1">Uncharacterized protein</fullName>
    </submittedName>
</protein>
<comment type="caution">
    <text evidence="1">The sequence shown here is derived from an EMBL/GenBank/DDBJ whole genome shotgun (WGS) entry which is preliminary data.</text>
</comment>
<sequence length="91" mass="9798">MFSSAFSASLSQPWARHPLSNSGGHVLSVLHRDLSFLSMPKTGTPHPRRLLYPPAALLVLIILSTAANLETAQSFATGMSDLVLDPLGCRR</sequence>
<keyword evidence="2" id="KW-1185">Reference proteome</keyword>
<evidence type="ECO:0000313" key="2">
    <source>
        <dbReference type="Proteomes" id="UP000799754"/>
    </source>
</evidence>
<dbReference type="EMBL" id="MU006738">
    <property type="protein sequence ID" value="KAF2623262.1"/>
    <property type="molecule type" value="Genomic_DNA"/>
</dbReference>
<accession>A0ACB6RPS3</accession>
<name>A0ACB6RPS3_9PLEO</name>
<evidence type="ECO:0000313" key="1">
    <source>
        <dbReference type="EMBL" id="KAF2623262.1"/>
    </source>
</evidence>
<reference evidence="1" key="1">
    <citation type="journal article" date="2020" name="Stud. Mycol.">
        <title>101 Dothideomycetes genomes: a test case for predicting lifestyles and emergence of pathogens.</title>
        <authorList>
            <person name="Haridas S."/>
            <person name="Albert R."/>
            <person name="Binder M."/>
            <person name="Bloem J."/>
            <person name="Labutti K."/>
            <person name="Salamov A."/>
            <person name="Andreopoulos B."/>
            <person name="Baker S."/>
            <person name="Barry K."/>
            <person name="Bills G."/>
            <person name="Bluhm B."/>
            <person name="Cannon C."/>
            <person name="Castanera R."/>
            <person name="Culley D."/>
            <person name="Daum C."/>
            <person name="Ezra D."/>
            <person name="Gonzalez J."/>
            <person name="Henrissat B."/>
            <person name="Kuo A."/>
            <person name="Liang C."/>
            <person name="Lipzen A."/>
            <person name="Lutzoni F."/>
            <person name="Magnuson J."/>
            <person name="Mondo S."/>
            <person name="Nolan M."/>
            <person name="Ohm R."/>
            <person name="Pangilinan J."/>
            <person name="Park H.-J."/>
            <person name="Ramirez L."/>
            <person name="Alfaro M."/>
            <person name="Sun H."/>
            <person name="Tritt A."/>
            <person name="Yoshinaga Y."/>
            <person name="Zwiers L.-H."/>
            <person name="Turgeon B."/>
            <person name="Goodwin S."/>
            <person name="Spatafora J."/>
            <person name="Crous P."/>
            <person name="Grigoriev I."/>
        </authorList>
    </citation>
    <scope>NUCLEOTIDE SEQUENCE</scope>
    <source>
        <strain evidence="1">CBS 525.71</strain>
    </source>
</reference>
<organism evidence="1 2">
    <name type="scientific">Macroventuria anomochaeta</name>
    <dbReference type="NCBI Taxonomy" id="301207"/>
    <lineage>
        <taxon>Eukaryota</taxon>
        <taxon>Fungi</taxon>
        <taxon>Dikarya</taxon>
        <taxon>Ascomycota</taxon>
        <taxon>Pezizomycotina</taxon>
        <taxon>Dothideomycetes</taxon>
        <taxon>Pleosporomycetidae</taxon>
        <taxon>Pleosporales</taxon>
        <taxon>Pleosporineae</taxon>
        <taxon>Didymellaceae</taxon>
        <taxon>Macroventuria</taxon>
    </lineage>
</organism>